<organism evidence="7 8">
    <name type="scientific">Rubripirellula amarantea</name>
    <dbReference type="NCBI Taxonomy" id="2527999"/>
    <lineage>
        <taxon>Bacteria</taxon>
        <taxon>Pseudomonadati</taxon>
        <taxon>Planctomycetota</taxon>
        <taxon>Planctomycetia</taxon>
        <taxon>Pirellulales</taxon>
        <taxon>Pirellulaceae</taxon>
        <taxon>Rubripirellula</taxon>
    </lineage>
</organism>
<dbReference type="Proteomes" id="UP000316598">
    <property type="component" value="Unassembled WGS sequence"/>
</dbReference>
<dbReference type="SUPFAM" id="SSF48317">
    <property type="entry name" value="Acid phosphatase/Vanadium-dependent haloperoxidase"/>
    <property type="match status" value="1"/>
</dbReference>
<name>A0A5C5WFU9_9BACT</name>
<dbReference type="PANTHER" id="PTHR34599:SF1">
    <property type="entry name" value="PHOSPHATIDIC ACID PHOSPHATASE TYPE 2_HALOPEROXIDASE DOMAIN-CONTAINING PROTEIN"/>
    <property type="match status" value="1"/>
</dbReference>
<dbReference type="AlphaFoldDB" id="A0A5C5WFU9"/>
<gene>
    <name evidence="7" type="ORF">Pla22_48310</name>
</gene>
<feature type="compositionally biased region" description="Acidic residues" evidence="4">
    <location>
        <begin position="156"/>
        <end position="166"/>
    </location>
</feature>
<dbReference type="Pfam" id="PF17210">
    <property type="entry name" value="SdrD_B"/>
    <property type="match status" value="1"/>
</dbReference>
<feature type="region of interest" description="Disordered" evidence="4">
    <location>
        <begin position="73"/>
        <end position="104"/>
    </location>
</feature>
<dbReference type="InterPro" id="IPR011506">
    <property type="entry name" value="Planctomycete_extracellular"/>
</dbReference>
<proteinExistence type="predicted"/>
<feature type="domain" description="Planctomycete extracellular" evidence="5">
    <location>
        <begin position="24"/>
        <end position="43"/>
    </location>
</feature>
<feature type="domain" description="SD-repeat containing protein B" evidence="6">
    <location>
        <begin position="677"/>
        <end position="723"/>
    </location>
</feature>
<evidence type="ECO:0000259" key="5">
    <source>
        <dbReference type="Pfam" id="PF07595"/>
    </source>
</evidence>
<keyword evidence="2" id="KW-0964">Secreted</keyword>
<evidence type="ECO:0000256" key="4">
    <source>
        <dbReference type="SAM" id="MobiDB-lite"/>
    </source>
</evidence>
<dbReference type="InterPro" id="IPR036938">
    <property type="entry name" value="PAP2/HPO_sf"/>
</dbReference>
<dbReference type="GO" id="GO:0005576">
    <property type="term" value="C:extracellular region"/>
    <property type="evidence" value="ECO:0007669"/>
    <property type="project" value="UniProtKB-SubCell"/>
</dbReference>
<comment type="subcellular location">
    <subcellularLocation>
        <location evidence="1">Secreted</location>
    </subcellularLocation>
</comment>
<keyword evidence="3" id="KW-0732">Signal</keyword>
<dbReference type="SUPFAM" id="SSF63446">
    <property type="entry name" value="Type I dockerin domain"/>
    <property type="match status" value="1"/>
</dbReference>
<sequence length="756" mass="81924">MATFWNRWINRTRSRRKNVKRPSQRRRALAENLETRQLLAANIFHNELLPEDVNEDGVVSALDALTIINQMNRQSANGSGQGVQSGNDFNREPGRMTDVNNDGRDSALDALLVINRLSREQERFDPLSRNPGNPNETPTDEQPTDDLNSDATTTEDTTDDELETDDSVTVGNPTAEDTPVSEASSDPVLFWNDVFGAVLGDSLENQNPGYASRSAAILNLAIFDSVAIASGNTEGTFYDYDSDIVNATDDLSAEAVATAAAYTALSGLYPDQQAQLDDAFEQSLTVFSSSDDLSASLLLGEEIANEILALRVDDGSDLTSEYTYTDEVGYFQPDPLNPDVPAWGTAWRDVDTFSISSTEPFVPDTTPALTSDEYAASYNEVLALGSVDSTERTAEETEIGIFWAYDREGLGTPIALYTDVLESVATQEGNTFEENVALFAQASVAMADAAIVAWETKFSEEFWRPITAIQQGDDDGNPLTEGDTQWTALGAPDGGDDIVGFTPQFPTYISGHATFGGALFGTLQDFYGTDDISFEVTSEELEVLLDNPELQDAYGLDLDDATRTFDSFSEAMAENGRSRVYLGIHFDFDDLVGQEVGQTIAASVAADFDALTEISDTSDSGETSFVVSGTVVDATDSDEWPSNPRSIISDHDLTLLAMDQSNLRGDQHPAADNGRLDEGVSGVTVELLDSTGNVVAETVTDDRGRYVFDSIADAGAYQAHIVVAELWMVLGDDTQDIVLTNDHDRLGGVNFRVSLV</sequence>
<feature type="compositionally biased region" description="Acidic residues" evidence="4">
    <location>
        <begin position="138"/>
        <end position="148"/>
    </location>
</feature>
<dbReference type="RefSeq" id="WP_146517133.1">
    <property type="nucleotide sequence ID" value="NZ_SJPI01000003.1"/>
</dbReference>
<evidence type="ECO:0000256" key="3">
    <source>
        <dbReference type="ARBA" id="ARBA00022729"/>
    </source>
</evidence>
<protein>
    <submittedName>
        <fullName evidence="7">PAP2 superfamily protein</fullName>
    </submittedName>
</protein>
<dbReference type="OrthoDB" id="7793240at2"/>
<keyword evidence="8" id="KW-1185">Reference proteome</keyword>
<dbReference type="Gene3D" id="2.60.40.10">
    <property type="entry name" value="Immunoglobulins"/>
    <property type="match status" value="1"/>
</dbReference>
<dbReference type="SUPFAM" id="SSF49478">
    <property type="entry name" value="Cna protein B-type domain"/>
    <property type="match status" value="1"/>
</dbReference>
<reference evidence="7 8" key="1">
    <citation type="submission" date="2019-02" db="EMBL/GenBank/DDBJ databases">
        <title>Deep-cultivation of Planctomycetes and their phenomic and genomic characterization uncovers novel biology.</title>
        <authorList>
            <person name="Wiegand S."/>
            <person name="Jogler M."/>
            <person name="Boedeker C."/>
            <person name="Pinto D."/>
            <person name="Vollmers J."/>
            <person name="Rivas-Marin E."/>
            <person name="Kohn T."/>
            <person name="Peeters S.H."/>
            <person name="Heuer A."/>
            <person name="Rast P."/>
            <person name="Oberbeckmann S."/>
            <person name="Bunk B."/>
            <person name="Jeske O."/>
            <person name="Meyerdierks A."/>
            <person name="Storesund J.E."/>
            <person name="Kallscheuer N."/>
            <person name="Luecker S."/>
            <person name="Lage O.M."/>
            <person name="Pohl T."/>
            <person name="Merkel B.J."/>
            <person name="Hornburger P."/>
            <person name="Mueller R.-W."/>
            <person name="Bruemmer F."/>
            <person name="Labrenz M."/>
            <person name="Spormann A.M."/>
            <person name="Op Den Camp H."/>
            <person name="Overmann J."/>
            <person name="Amann R."/>
            <person name="Jetten M.S.M."/>
            <person name="Mascher T."/>
            <person name="Medema M.H."/>
            <person name="Devos D.P."/>
            <person name="Kaster A.-K."/>
            <person name="Ovreas L."/>
            <person name="Rohde M."/>
            <person name="Galperin M.Y."/>
            <person name="Jogler C."/>
        </authorList>
    </citation>
    <scope>NUCLEOTIDE SEQUENCE [LARGE SCALE GENOMIC DNA]</scope>
    <source>
        <strain evidence="7 8">Pla22</strain>
    </source>
</reference>
<feature type="compositionally biased region" description="Basic and acidic residues" evidence="4">
    <location>
        <begin position="89"/>
        <end position="104"/>
    </location>
</feature>
<dbReference type="CDD" id="cd03398">
    <property type="entry name" value="PAP2_haloperoxidase"/>
    <property type="match status" value="1"/>
</dbReference>
<dbReference type="PANTHER" id="PTHR34599">
    <property type="entry name" value="PEROXIDASE-RELATED"/>
    <property type="match status" value="1"/>
</dbReference>
<feature type="region of interest" description="Disordered" evidence="4">
    <location>
        <begin position="119"/>
        <end position="183"/>
    </location>
</feature>
<dbReference type="Pfam" id="PF07595">
    <property type="entry name" value="Planc_extracel"/>
    <property type="match status" value="1"/>
</dbReference>
<dbReference type="GO" id="GO:0004553">
    <property type="term" value="F:hydrolase activity, hydrolyzing O-glycosyl compounds"/>
    <property type="evidence" value="ECO:0007669"/>
    <property type="project" value="InterPro"/>
</dbReference>
<evidence type="ECO:0000256" key="1">
    <source>
        <dbReference type="ARBA" id="ARBA00004613"/>
    </source>
</evidence>
<dbReference type="InterPro" id="IPR036439">
    <property type="entry name" value="Dockerin_dom_sf"/>
</dbReference>
<feature type="compositionally biased region" description="Polar residues" evidence="4">
    <location>
        <begin position="73"/>
        <end position="88"/>
    </location>
</feature>
<evidence type="ECO:0000259" key="6">
    <source>
        <dbReference type="Pfam" id="PF17210"/>
    </source>
</evidence>
<dbReference type="Pfam" id="PF00404">
    <property type="entry name" value="Dockerin_1"/>
    <property type="match status" value="1"/>
</dbReference>
<comment type="caution">
    <text evidence="7">The sequence shown here is derived from an EMBL/GenBank/DDBJ whole genome shotgun (WGS) entry which is preliminary data.</text>
</comment>
<dbReference type="Gene3D" id="1.10.606.20">
    <property type="match status" value="1"/>
</dbReference>
<dbReference type="Gene3D" id="1.10.1330.10">
    <property type="entry name" value="Dockerin domain"/>
    <property type="match status" value="1"/>
</dbReference>
<evidence type="ECO:0000256" key="2">
    <source>
        <dbReference type="ARBA" id="ARBA00022525"/>
    </source>
</evidence>
<dbReference type="GO" id="GO:0000272">
    <property type="term" value="P:polysaccharide catabolic process"/>
    <property type="evidence" value="ECO:0007669"/>
    <property type="project" value="InterPro"/>
</dbReference>
<accession>A0A5C5WFU9</accession>
<dbReference type="InterPro" id="IPR052559">
    <property type="entry name" value="V-haloperoxidase"/>
</dbReference>
<evidence type="ECO:0000313" key="7">
    <source>
        <dbReference type="EMBL" id="TWT49634.1"/>
    </source>
</evidence>
<dbReference type="InterPro" id="IPR002105">
    <property type="entry name" value="Dockerin_1_rpt"/>
</dbReference>
<dbReference type="EMBL" id="SJPI01000003">
    <property type="protein sequence ID" value="TWT49634.1"/>
    <property type="molecule type" value="Genomic_DNA"/>
</dbReference>
<evidence type="ECO:0000313" key="8">
    <source>
        <dbReference type="Proteomes" id="UP000316598"/>
    </source>
</evidence>
<dbReference type="InterPro" id="IPR033764">
    <property type="entry name" value="Sdr_B"/>
</dbReference>
<dbReference type="InterPro" id="IPR013783">
    <property type="entry name" value="Ig-like_fold"/>
</dbReference>